<dbReference type="SMART" id="SM00448">
    <property type="entry name" value="REC"/>
    <property type="match status" value="2"/>
</dbReference>
<dbReference type="InterPro" id="IPR042240">
    <property type="entry name" value="CHASE_sf"/>
</dbReference>
<dbReference type="SMART" id="SM01079">
    <property type="entry name" value="CHASE"/>
    <property type="match status" value="1"/>
</dbReference>
<dbReference type="PROSITE" id="PS50839">
    <property type="entry name" value="CHASE"/>
    <property type="match status" value="1"/>
</dbReference>
<dbReference type="Pfam" id="PF00072">
    <property type="entry name" value="Response_reg"/>
    <property type="match status" value="2"/>
</dbReference>
<feature type="domain" description="PAS" evidence="17">
    <location>
        <begin position="488"/>
        <end position="558"/>
    </location>
</feature>
<dbReference type="InterPro" id="IPR001610">
    <property type="entry name" value="PAC"/>
</dbReference>
<dbReference type="Gene3D" id="1.10.287.130">
    <property type="match status" value="1"/>
</dbReference>
<name>A0A1U7H898_9CYAN</name>
<evidence type="ECO:0000259" key="19">
    <source>
        <dbReference type="PROSITE" id="PS50839"/>
    </source>
</evidence>
<dbReference type="Gene3D" id="3.30.450.40">
    <property type="match status" value="2"/>
</dbReference>
<dbReference type="InterPro" id="IPR000700">
    <property type="entry name" value="PAS-assoc_C"/>
</dbReference>
<evidence type="ECO:0000259" key="17">
    <source>
        <dbReference type="PROSITE" id="PS50112"/>
    </source>
</evidence>
<keyword evidence="7" id="KW-0812">Transmembrane</keyword>
<dbReference type="InterPro" id="IPR003018">
    <property type="entry name" value="GAF"/>
</dbReference>
<dbReference type="InterPro" id="IPR004358">
    <property type="entry name" value="Sig_transdc_His_kin-like_C"/>
</dbReference>
<evidence type="ECO:0000256" key="9">
    <source>
        <dbReference type="ARBA" id="ARBA00022989"/>
    </source>
</evidence>
<dbReference type="NCBIfam" id="TIGR00229">
    <property type="entry name" value="sensory_box"/>
    <property type="match status" value="3"/>
</dbReference>
<dbReference type="PANTHER" id="PTHR43547">
    <property type="entry name" value="TWO-COMPONENT HISTIDINE KINASE"/>
    <property type="match status" value="1"/>
</dbReference>
<keyword evidence="5 12" id="KW-0597">Phosphoprotein</keyword>
<feature type="domain" description="PAS" evidence="17">
    <location>
        <begin position="332"/>
        <end position="387"/>
    </location>
</feature>
<evidence type="ECO:0000256" key="10">
    <source>
        <dbReference type="ARBA" id="ARBA00023012"/>
    </source>
</evidence>
<feature type="domain" description="PAC" evidence="18">
    <location>
        <begin position="682"/>
        <end position="738"/>
    </location>
</feature>
<dbReference type="PROSITE" id="PS50046">
    <property type="entry name" value="PHYTOCHROME_2"/>
    <property type="match status" value="1"/>
</dbReference>
<dbReference type="RefSeq" id="WP_073601515.1">
    <property type="nucleotide sequence ID" value="NZ_MRCB01000043.1"/>
</dbReference>
<organism evidence="20 21">
    <name type="scientific">Hydrococcus rivularis NIES-593</name>
    <dbReference type="NCBI Taxonomy" id="1921803"/>
    <lineage>
        <taxon>Bacteria</taxon>
        <taxon>Bacillati</taxon>
        <taxon>Cyanobacteriota</taxon>
        <taxon>Cyanophyceae</taxon>
        <taxon>Pleurocapsales</taxon>
        <taxon>Hydrococcaceae</taxon>
        <taxon>Hydrococcus</taxon>
    </lineage>
</organism>
<dbReference type="PROSITE" id="PS50110">
    <property type="entry name" value="RESPONSE_REGULATORY"/>
    <property type="match status" value="2"/>
</dbReference>
<dbReference type="InterPro" id="IPR000014">
    <property type="entry name" value="PAS"/>
</dbReference>
<keyword evidence="6" id="KW-0808">Transferase</keyword>
<dbReference type="InterPro" id="IPR016132">
    <property type="entry name" value="Phyto_chromo_attachment"/>
</dbReference>
<keyword evidence="11" id="KW-0472">Membrane</keyword>
<dbReference type="SMART" id="SM00086">
    <property type="entry name" value="PAC"/>
    <property type="match status" value="2"/>
</dbReference>
<feature type="coiled-coil region" evidence="13">
    <location>
        <begin position="464"/>
        <end position="491"/>
    </location>
</feature>
<dbReference type="PANTHER" id="PTHR43547:SF2">
    <property type="entry name" value="HYBRID SIGNAL TRANSDUCTION HISTIDINE KINASE C"/>
    <property type="match status" value="1"/>
</dbReference>
<feature type="modified residue" description="4-aspartylphosphate" evidence="12">
    <location>
        <position position="1609"/>
    </location>
</feature>
<feature type="coiled-coil region" evidence="13">
    <location>
        <begin position="1044"/>
        <end position="1078"/>
    </location>
</feature>
<evidence type="ECO:0000259" key="14">
    <source>
        <dbReference type="PROSITE" id="PS50046"/>
    </source>
</evidence>
<dbReference type="SUPFAM" id="SSF55781">
    <property type="entry name" value="GAF domain-like"/>
    <property type="match status" value="2"/>
</dbReference>
<dbReference type="GO" id="GO:0000155">
    <property type="term" value="F:phosphorelay sensor kinase activity"/>
    <property type="evidence" value="ECO:0007669"/>
    <property type="project" value="InterPro"/>
</dbReference>
<dbReference type="SUPFAM" id="SSF55874">
    <property type="entry name" value="ATPase domain of HSP90 chaperone/DNA topoisomerase II/histidine kinase"/>
    <property type="match status" value="1"/>
</dbReference>
<dbReference type="Proteomes" id="UP000186868">
    <property type="component" value="Unassembled WGS sequence"/>
</dbReference>
<dbReference type="SMART" id="SM00387">
    <property type="entry name" value="HATPase_c"/>
    <property type="match status" value="1"/>
</dbReference>
<dbReference type="CDD" id="cd16922">
    <property type="entry name" value="HATPase_EvgS-ArcB-TorS-like"/>
    <property type="match status" value="1"/>
</dbReference>
<evidence type="ECO:0000256" key="5">
    <source>
        <dbReference type="ARBA" id="ARBA00022553"/>
    </source>
</evidence>
<comment type="caution">
    <text evidence="20">The sequence shown here is derived from an EMBL/GenBank/DDBJ whole genome shotgun (WGS) entry which is preliminary data.</text>
</comment>
<dbReference type="Pfam" id="PF13188">
    <property type="entry name" value="PAS_8"/>
    <property type="match status" value="1"/>
</dbReference>
<feature type="domain" description="PAS" evidence="17">
    <location>
        <begin position="1077"/>
        <end position="1147"/>
    </location>
</feature>
<accession>A0A1U7H898</accession>
<comment type="similarity">
    <text evidence="3">In the N-terminal section; belongs to the phytochrome family.</text>
</comment>
<dbReference type="CDD" id="cd00082">
    <property type="entry name" value="HisKA"/>
    <property type="match status" value="1"/>
</dbReference>
<dbReference type="STRING" id="1921803.NIES593_21340"/>
<dbReference type="InterPro" id="IPR003661">
    <property type="entry name" value="HisK_dim/P_dom"/>
</dbReference>
<dbReference type="Pfam" id="PF13426">
    <property type="entry name" value="PAS_9"/>
    <property type="match status" value="1"/>
</dbReference>
<dbReference type="InterPro" id="IPR036890">
    <property type="entry name" value="HATPase_C_sf"/>
</dbReference>
<dbReference type="PROSITE" id="PS50113">
    <property type="entry name" value="PAC"/>
    <property type="match status" value="3"/>
</dbReference>
<reference evidence="20 21" key="1">
    <citation type="submission" date="2016-11" db="EMBL/GenBank/DDBJ databases">
        <title>Draft Genome Sequences of Nine Cyanobacterial Strains from Diverse Habitats.</title>
        <authorList>
            <person name="Zhu T."/>
            <person name="Hou S."/>
            <person name="Lu X."/>
            <person name="Hess W.R."/>
        </authorList>
    </citation>
    <scope>NUCLEOTIDE SEQUENCE [LARGE SCALE GENOMIC DNA]</scope>
    <source>
        <strain evidence="20 21">NIES-593</strain>
    </source>
</reference>
<evidence type="ECO:0000313" key="21">
    <source>
        <dbReference type="Proteomes" id="UP000186868"/>
    </source>
</evidence>
<dbReference type="EMBL" id="MRCB01000043">
    <property type="protein sequence ID" value="OKH19119.1"/>
    <property type="molecule type" value="Genomic_DNA"/>
</dbReference>
<dbReference type="EC" id="2.7.13.3" evidence="4"/>
<dbReference type="SMART" id="SM00065">
    <property type="entry name" value="GAF"/>
    <property type="match status" value="2"/>
</dbReference>
<keyword evidence="13" id="KW-0175">Coiled coil</keyword>
<dbReference type="InterPro" id="IPR029016">
    <property type="entry name" value="GAF-like_dom_sf"/>
</dbReference>
<keyword evidence="10" id="KW-0902">Two-component regulatory system</keyword>
<dbReference type="InterPro" id="IPR035965">
    <property type="entry name" value="PAS-like_dom_sf"/>
</dbReference>
<dbReference type="InterPro" id="IPR013655">
    <property type="entry name" value="PAS_fold_3"/>
</dbReference>
<dbReference type="CDD" id="cd00156">
    <property type="entry name" value="REC"/>
    <property type="match status" value="1"/>
</dbReference>
<dbReference type="Gene3D" id="3.40.50.2300">
    <property type="match status" value="2"/>
</dbReference>
<evidence type="ECO:0000256" key="8">
    <source>
        <dbReference type="ARBA" id="ARBA00022777"/>
    </source>
</evidence>
<dbReference type="Gene3D" id="3.30.450.20">
    <property type="entry name" value="PAS domain"/>
    <property type="match status" value="4"/>
</dbReference>
<dbReference type="InterPro" id="IPR001789">
    <property type="entry name" value="Sig_transdc_resp-reg_receiver"/>
</dbReference>
<evidence type="ECO:0000256" key="4">
    <source>
        <dbReference type="ARBA" id="ARBA00012438"/>
    </source>
</evidence>
<proteinExistence type="inferred from homology"/>
<dbReference type="FunFam" id="1.10.287.130:FF:000001">
    <property type="entry name" value="Two-component sensor histidine kinase"/>
    <property type="match status" value="1"/>
</dbReference>
<feature type="domain" description="PAC" evidence="18">
    <location>
        <begin position="421"/>
        <end position="473"/>
    </location>
</feature>
<dbReference type="Pfam" id="PF03924">
    <property type="entry name" value="CHASE"/>
    <property type="match status" value="1"/>
</dbReference>
<keyword evidence="8" id="KW-0418">Kinase</keyword>
<dbReference type="InterPro" id="IPR036097">
    <property type="entry name" value="HisK_dim/P_sf"/>
</dbReference>
<dbReference type="Pfam" id="PF08447">
    <property type="entry name" value="PAS_3"/>
    <property type="match status" value="1"/>
</dbReference>
<dbReference type="PROSITE" id="PS50112">
    <property type="entry name" value="PAS"/>
    <property type="match status" value="3"/>
</dbReference>
<dbReference type="Gene3D" id="3.30.450.350">
    <property type="entry name" value="CHASE domain"/>
    <property type="match status" value="1"/>
</dbReference>
<dbReference type="GO" id="GO:0016020">
    <property type="term" value="C:membrane"/>
    <property type="evidence" value="ECO:0007669"/>
    <property type="project" value="UniProtKB-SubCell"/>
</dbReference>
<protein>
    <recommendedName>
        <fullName evidence="4">histidine kinase</fullName>
        <ecNumber evidence="4">2.7.13.3</ecNumber>
    </recommendedName>
</protein>
<comment type="caution">
    <text evidence="12">Lacks conserved residue(s) required for the propagation of feature annotation.</text>
</comment>
<feature type="domain" description="Phytochrome chromophore attachment site" evidence="14">
    <location>
        <begin position="914"/>
        <end position="1050"/>
    </location>
</feature>
<evidence type="ECO:0000256" key="1">
    <source>
        <dbReference type="ARBA" id="ARBA00000085"/>
    </source>
</evidence>
<dbReference type="SMART" id="SM00388">
    <property type="entry name" value="HisKA"/>
    <property type="match status" value="1"/>
</dbReference>
<feature type="domain" description="Response regulatory" evidence="16">
    <location>
        <begin position="1439"/>
        <end position="1552"/>
    </location>
</feature>
<feature type="domain" description="PAC" evidence="18">
    <location>
        <begin position="1149"/>
        <end position="1201"/>
    </location>
</feature>
<dbReference type="SUPFAM" id="SSF47384">
    <property type="entry name" value="Homodimeric domain of signal transducing histidine kinase"/>
    <property type="match status" value="1"/>
</dbReference>
<dbReference type="Pfam" id="PF02518">
    <property type="entry name" value="HATPase_c"/>
    <property type="match status" value="1"/>
</dbReference>
<comment type="catalytic activity">
    <reaction evidence="1">
        <text>ATP + protein L-histidine = ADP + protein N-phospho-L-histidine.</text>
        <dbReference type="EC" id="2.7.13.3"/>
    </reaction>
</comment>
<dbReference type="Gene3D" id="3.30.565.10">
    <property type="entry name" value="Histidine kinase-like ATPase, C-terminal domain"/>
    <property type="match status" value="1"/>
</dbReference>
<dbReference type="Pfam" id="PF01590">
    <property type="entry name" value="GAF"/>
    <property type="match status" value="2"/>
</dbReference>
<evidence type="ECO:0000259" key="16">
    <source>
        <dbReference type="PROSITE" id="PS50110"/>
    </source>
</evidence>
<dbReference type="Pfam" id="PF08448">
    <property type="entry name" value="PAS_4"/>
    <property type="match status" value="1"/>
</dbReference>
<evidence type="ECO:0000259" key="15">
    <source>
        <dbReference type="PROSITE" id="PS50109"/>
    </source>
</evidence>
<dbReference type="SMART" id="SM00091">
    <property type="entry name" value="PAS"/>
    <property type="match status" value="4"/>
</dbReference>
<evidence type="ECO:0000256" key="11">
    <source>
        <dbReference type="ARBA" id="ARBA00023136"/>
    </source>
</evidence>
<evidence type="ECO:0000256" key="6">
    <source>
        <dbReference type="ARBA" id="ARBA00022679"/>
    </source>
</evidence>
<feature type="domain" description="Histidine kinase" evidence="15">
    <location>
        <begin position="1205"/>
        <end position="1425"/>
    </location>
</feature>
<evidence type="ECO:0000256" key="2">
    <source>
        <dbReference type="ARBA" id="ARBA00004370"/>
    </source>
</evidence>
<dbReference type="SUPFAM" id="SSF52172">
    <property type="entry name" value="CheY-like"/>
    <property type="match status" value="2"/>
</dbReference>
<feature type="domain" description="Response regulatory" evidence="16">
    <location>
        <begin position="1560"/>
        <end position="1676"/>
    </location>
</feature>
<gene>
    <name evidence="20" type="ORF">NIES593_21340</name>
</gene>
<evidence type="ECO:0000256" key="3">
    <source>
        <dbReference type="ARBA" id="ARBA00006402"/>
    </source>
</evidence>
<dbReference type="CDD" id="cd00130">
    <property type="entry name" value="PAS"/>
    <property type="match status" value="3"/>
</dbReference>
<dbReference type="FunFam" id="3.30.565.10:FF:000006">
    <property type="entry name" value="Sensor histidine kinase WalK"/>
    <property type="match status" value="1"/>
</dbReference>
<evidence type="ECO:0000259" key="18">
    <source>
        <dbReference type="PROSITE" id="PS50113"/>
    </source>
</evidence>
<evidence type="ECO:0000313" key="20">
    <source>
        <dbReference type="EMBL" id="OKH19119.1"/>
    </source>
</evidence>
<dbReference type="InterPro" id="IPR005467">
    <property type="entry name" value="His_kinase_dom"/>
</dbReference>
<evidence type="ECO:0000256" key="13">
    <source>
        <dbReference type="SAM" id="Coils"/>
    </source>
</evidence>
<evidence type="ECO:0000256" key="7">
    <source>
        <dbReference type="ARBA" id="ARBA00022692"/>
    </source>
</evidence>
<dbReference type="InterPro" id="IPR013656">
    <property type="entry name" value="PAS_4"/>
</dbReference>
<evidence type="ECO:0000256" key="12">
    <source>
        <dbReference type="PROSITE-ProRule" id="PRU00169"/>
    </source>
</evidence>
<comment type="subcellular location">
    <subcellularLocation>
        <location evidence="2">Membrane</location>
    </subcellularLocation>
</comment>
<sequence>MKKLQAIKFWQMRSLPALAGLGVWIATLWLAQTLVDRDRVQILRKVESTATGASQEVTGQMRNRILALKRMAERWERQGGTPQAEWRVDATNYIRDFPGFQAIEWVDSSYYVRWIVPLAGNEAAQNLNLASEERRRSALEEARQRETVTITRTITLTQGGKGFLVYVPLFLEDGEQRGLGDGETGRLGDSQTINPKSFDGFILGVFRTQSLFDTLLPQHHVAPGYAIAIFDGSEEIYRRDRSRSDRQLERKWSREANVHFEGVTWRVRVYPTSTLLAEERSLLPAVVLGGGLVIGVLLAGAVRFAQKAQGHARSVKAINQQLTRERAKIQEATMLQRAILDSANYTIISTTVDGTITTFNAAAERWLGYTAAEVVGKTTPVIIHDEDEVRQRAQELSQELGVAIEPGFEAFVAKARRGDPDEREWTYIRKDGSRFPVLLSVTALRDAEGNVTGFLGIGSDISDRKRAEKELARLLEREQAARADAEAARSQVTNILESIGDAFFTLDKEWRFTYINRQAELSLQRKREELLGKNVWDEFPEAVGSTFDREYHKAVSERVNVEFEEFYPPLATWFEVHAYPSKDGLSVYFQDISDRRRAQEELLWKETLLRSMASASPLAFFVVDNRTDDILYFNRRFCEIWGIEHLEAQMQRGELKNSDIIPACVPLLANVAAFAKSCEPLQSAENRVVIEDEIPFVDGRTIRRFSTQVRDEQDRYFGRLYIFEDITERKHREEILRNITLGVSAETGEAFFQSLVQYLTKALGVEYAFVGELVEPEGDRIRTIAGYGNGQILDNFEYALANTPSEQVVGQQLRVYPRDVGQQFPLDAYLAAIEAQSYLGAPLFDSTGRPLGLIAVLSRQPLDDTRLMEEVLTIFAVRASSEIERRRSEAELQRRHLRSQLFAELTLKIRRSLKLEKILQTTVTEVQRFLEADRVLLFKIHADGSGTVVQESVVPGFPVTLGQNIVDPCFQEGYLERYRQGRVSAIDDIERADIQPCHVEFLQQFGVKANLVVPILQKEELWGLLIAHQCASPRQWSSFEAELLRQLADQIGIALAQAQLLEREIRQRQEIARSQEELLVITNALESAVEGISRLDVQGRYIYVNQAYASMVGYAPEELIGMDWQAIVHPEDREKMRAAYQQLLANGKAETEVRALRKDGSVFDKQVVMVKVSDKQQQFVGHYCFMKDISDRREIERLKDEFVSIVSHELRTPLTSILGALDLLASGVLSSQPERSQHMLNIAAKNADRLVRLINDILDIERIESGKASITKQACDAANLMTASVEVMQSMAAAARVTLSVSPLSVRLWADPDRIVQVFTNLLSNAIKFSPPGSTVWLTAEARDKEPGYILFRVRDRGRGIPPDKIETIFGRFQQVDASDSRQKGGTGLGLAVCRSIVQHHGGQIWAESILGEGSTFYFTLPLAQEEEIKASTHPNGPLVLVCDDDASVRSVVRMVLEHQDYQVITAASGQEAVKLAAQEQPDVILLNLMMPGMNGWETLATLKERAETNNIPVIILSGLFPDARKATPEVSDWIVKPPDERSLLQALERILTDPNRKVKVLIVEDDADLAQILIAMFDRHGIETYYAQTGREAIHLSQQIFPDLLVLDLILPECDGFAVVDWLRQHNRLCQVPLVVYTSKDLDDSERERLKLGQTLFLTKGRITPEQFEQRVIKLLGRIIRYRKGDDNRDSQTHSDR</sequence>
<keyword evidence="21" id="KW-1185">Reference proteome</keyword>
<dbReference type="InterPro" id="IPR003594">
    <property type="entry name" value="HATPase_dom"/>
</dbReference>
<dbReference type="PRINTS" id="PR00344">
    <property type="entry name" value="BCTRLSENSOR"/>
</dbReference>
<dbReference type="PROSITE" id="PS50109">
    <property type="entry name" value="HIS_KIN"/>
    <property type="match status" value="1"/>
</dbReference>
<feature type="domain" description="CHASE" evidence="19">
    <location>
        <begin position="107"/>
        <end position="215"/>
    </location>
</feature>
<dbReference type="InterPro" id="IPR006189">
    <property type="entry name" value="CHASE_dom"/>
</dbReference>
<dbReference type="InterPro" id="IPR011006">
    <property type="entry name" value="CheY-like_superfamily"/>
</dbReference>
<dbReference type="Pfam" id="PF00512">
    <property type="entry name" value="HisKA"/>
    <property type="match status" value="1"/>
</dbReference>
<keyword evidence="9" id="KW-1133">Transmembrane helix</keyword>
<dbReference type="SUPFAM" id="SSF55785">
    <property type="entry name" value="PYP-like sensor domain (PAS domain)"/>
    <property type="match status" value="4"/>
</dbReference>
<dbReference type="FunFam" id="3.30.450.20:FF:000156">
    <property type="entry name" value="Two-component sensor histidine kinase"/>
    <property type="match status" value="1"/>
</dbReference>